<feature type="domain" description="Protein kinase" evidence="11">
    <location>
        <begin position="165"/>
        <end position="479"/>
    </location>
</feature>
<dbReference type="Gene3D" id="1.10.238.10">
    <property type="entry name" value="EF-hand"/>
    <property type="match status" value="5"/>
</dbReference>
<evidence type="ECO:0000256" key="6">
    <source>
        <dbReference type="ARBA" id="ARBA00022777"/>
    </source>
</evidence>
<dbReference type="InterPro" id="IPR011009">
    <property type="entry name" value="Kinase-like_dom_sf"/>
</dbReference>
<dbReference type="SMART" id="SM00054">
    <property type="entry name" value="EFh"/>
    <property type="match status" value="10"/>
</dbReference>
<feature type="domain" description="EF-hand" evidence="12">
    <location>
        <begin position="662"/>
        <end position="697"/>
    </location>
</feature>
<feature type="domain" description="EF-hand" evidence="12">
    <location>
        <begin position="2186"/>
        <end position="2221"/>
    </location>
</feature>
<evidence type="ECO:0000259" key="11">
    <source>
        <dbReference type="PROSITE" id="PS50011"/>
    </source>
</evidence>
<keyword evidence="8" id="KW-0067">ATP-binding</keyword>
<feature type="compositionally biased region" description="Basic and acidic residues" evidence="10">
    <location>
        <begin position="36"/>
        <end position="48"/>
    </location>
</feature>
<dbReference type="InterPro" id="IPR000719">
    <property type="entry name" value="Prot_kinase_dom"/>
</dbReference>
<evidence type="ECO:0000313" key="13">
    <source>
        <dbReference type="EMBL" id="CAB9504884.1"/>
    </source>
</evidence>
<dbReference type="PROSITE" id="PS00018">
    <property type="entry name" value="EF_HAND_1"/>
    <property type="match status" value="4"/>
</dbReference>
<dbReference type="GO" id="GO:0004674">
    <property type="term" value="F:protein serine/threonine kinase activity"/>
    <property type="evidence" value="ECO:0007669"/>
    <property type="project" value="UniProtKB-KW"/>
</dbReference>
<evidence type="ECO:0000256" key="8">
    <source>
        <dbReference type="ARBA" id="ARBA00022840"/>
    </source>
</evidence>
<feature type="region of interest" description="Disordered" evidence="10">
    <location>
        <begin position="363"/>
        <end position="390"/>
    </location>
</feature>
<dbReference type="Pfam" id="PF00069">
    <property type="entry name" value="Pkinase"/>
    <property type="match status" value="5"/>
</dbReference>
<evidence type="ECO:0000256" key="7">
    <source>
        <dbReference type="ARBA" id="ARBA00022837"/>
    </source>
</evidence>
<dbReference type="FunFam" id="1.10.238.10:FF:000003">
    <property type="entry name" value="Calmodulin A"/>
    <property type="match status" value="1"/>
</dbReference>
<feature type="domain" description="EF-hand" evidence="12">
    <location>
        <begin position="616"/>
        <end position="651"/>
    </location>
</feature>
<feature type="compositionally biased region" description="Polar residues" evidence="10">
    <location>
        <begin position="25"/>
        <end position="35"/>
    </location>
</feature>
<accession>A0A9N8DQB3</accession>
<evidence type="ECO:0000256" key="10">
    <source>
        <dbReference type="SAM" id="MobiDB-lite"/>
    </source>
</evidence>
<comment type="caution">
    <text evidence="13">The sequence shown here is derived from an EMBL/GenBank/DDBJ whole genome shotgun (WGS) entry which is preliminary data.</text>
</comment>
<dbReference type="InterPro" id="IPR011992">
    <property type="entry name" value="EF-hand-dom_pair"/>
</dbReference>
<evidence type="ECO:0000256" key="5">
    <source>
        <dbReference type="ARBA" id="ARBA00022741"/>
    </source>
</evidence>
<evidence type="ECO:0000256" key="3">
    <source>
        <dbReference type="ARBA" id="ARBA00022679"/>
    </source>
</evidence>
<dbReference type="Gene3D" id="1.10.510.10">
    <property type="entry name" value="Transferase(Phosphotransferase) domain 1"/>
    <property type="match status" value="4"/>
</dbReference>
<proteinExistence type="inferred from homology"/>
<dbReference type="Pfam" id="PF13499">
    <property type="entry name" value="EF-hand_7"/>
    <property type="match status" value="4"/>
</dbReference>
<sequence length="2221" mass="248021">METTPTFQPRSTSLRKSSTHKQRKPSQSLKAPRARQTSEIRFRKDDTTTKPTNSTSTDNSAAKQPHTNDDDKSKSMSKASNSNKELKVHSHHSHHHHHHHHNPSGKDHKKVSDDQRPGRHTHAPGDTKTRAGKSKHALSSTGADDASAHTTQTGNRFSDKYEISQEDNHRTSKHKFVHIHTCVHLKTHQTFSLKIVNTQKLSRWNKKTPLVVLQDKSLQLWKDLPAHPRIVKLHEWYNGGHHHSYLILDNVLSSSLTLQDTLGKDNADVQEGFVVAILKQVLEALHFLHEERTMIHGDLTPEQVVLPNWHAGDSKPPADYSVDSQLKGLGGCCKIDDPISNHLVQRRSTHYTPPEVLVLASSKGASTNVSGHQHTQQQHPKRKKKKSAASSHVQASYDMWAVGVLAFVLIADRLPPHPTLSVSAGNNNSSQDYQRRLQSDPIWENAAVSMEARDFCTRCLQFDPTTRISAAKALKHPFLLTAVSASSSSVKASSTVSFRQMYAVRGGKKKQSLAQSSALLSNEARLEQAATIILDFRQRLQEEKGAIDAAFRALDVNGDGKLSKNEVLKGFSTVFGYDPMKDEVDRIFSQMDTDSSGFVEFAEFVVASLHEKGMLGQDNRIQKAYQRLDVEGNGSVSVENLELALVAAASSSSSQHTTRMTSPSESIHRLLQIADRDGDGYLSYDEFVALIMESTDDLMATEQTRRSSIVDDKTRQIARKIKSGKWSRMRNINWHSDSHKEFYKQYRVIEKLNVGSTDDVHNIRYSTSTTITSNRSASDDWFACRDRKTGALYAVRIVPKTSQWIAQDEEVLKCRREFHTLSQLSTNHNILLSPHELLKGKQYYYQVMEHCYTDLRSEVETWGALDESVVKQVIKQILSALVYLHTPRESDQDQAIGSFCWVHRSLQPESIFLPTVGHRKGHRVDVLGCNQVRLGGFAAASRWTESDGVVDDKRMQTSAAHDTSLDMWNGPRTLSPIDAAFVAPEATQDPKAYAPICDVFSCGALAYWMLTKRVLFTERGHGSELDWDGVSGVGKDFVSQLLAEPQFRVSAKHALDHAWLRSPDSDSSATVEPQGGWYDSLVVSRFNGASHVRQSIELIVAAQGSMNQAVNVFAEAFQSMGLTMDDQLSKKDVQHGFHRLLGKKLSGSDVDDMFLRIDLQESGYIESLELLVAFVNEAMHSDIKTPFRALEVNGKHLNSDLCEMLTYYGSAKRDQGVVHNMAAVFCEHGDDPVTVDDLFGMMVKTALVVSNSDGLKVPDSVRRLRGAALVRCGSMEKVTFMATAMEFGNTLTDEYTMGTYIQPGQFYCQNKITGTKHILKIVDISSQESKNEKFLEEICMLNCLVSQPNCALVNDIFEDALHYYVVQELYGDGGSLVDELDIFGHLSEADAIRFLRQLLKTTSCLHSLNIVHRDLKPEIIMMSKNADIDRFKIANFSTATFYDPQVGLVGKVGTPGYMAPEVAKERYGPACDIWSVGVIAYLCLSATTSFDMFIRDVKQLVKTGKFVFTDPSWQTVAGPAKDFVASLLTWDQKARPTADEALVHDWLQYSYETEEATSQHPLPESKVNVDKRMGRGAMTIVRCLVALNVERQALEAVLLPLGFKFGSNLTPADVKKAYKALYSREIDDAAVQDLFLRVDIHNVGTIFYSDFFVSVVNEKEMFFDNEKLGKACEAYDVDNSGNISLPHLTQALSALGDFALEDADEHARTLLLDRLGDTANKGIPLYDFLTILLQTAASEDTSALSSISFSAHTFMREKASQLDELYSVGDLIDDGLFGKVFQCTHKATGATRAVKVRKKTIWDGDSQQILNEVEILKRLDHPNTLSVLDLIIEDGHYCIVTEYLDGGDLCTELDDNGSMNEASAAVLMKHLLGAVHYLHQNAIVHRDLTPENILLPKSKTISLFKLIDFARATTCQRNQRLTDKAPTTPACCSPEVLSHNYGQKADVFACGVILYLVLCNTFPFDGETEEEIHERIQEGDIDFGIFEGVSLSGVDMIARLLTYDEEFRPSAEEALHHKWFQDMDPSILQQQEEHASDVKEALKNLQRHQSLLVAPPKLKQATFALISAQGLLQREKEEIDRAFLAIDTNQDGKLSKKQVQDGYAHYFGESLSEQEVDEMFDRLDVDRSGFLNYSEFVVAAMNEQDLLSSGVLRRAFDAFDVDNSGVISKDNLKQVLRDALDMGKASDDQVVSQLIQQVDKEGDGVISFDEFTQMMILSTGR</sequence>
<feature type="compositionally biased region" description="Basic residues" evidence="10">
    <location>
        <begin position="89"/>
        <end position="103"/>
    </location>
</feature>
<evidence type="ECO:0000256" key="9">
    <source>
        <dbReference type="ARBA" id="ARBA00024334"/>
    </source>
</evidence>
<feature type="domain" description="Protein kinase" evidence="11">
    <location>
        <begin position="746"/>
        <end position="1060"/>
    </location>
</feature>
<evidence type="ECO:0000256" key="4">
    <source>
        <dbReference type="ARBA" id="ARBA00022737"/>
    </source>
</evidence>
<keyword evidence="5" id="KW-0547">Nucleotide-binding</keyword>
<evidence type="ECO:0000313" key="14">
    <source>
        <dbReference type="Proteomes" id="UP001153069"/>
    </source>
</evidence>
<feature type="region of interest" description="Disordered" evidence="10">
    <location>
        <begin position="1"/>
        <end position="158"/>
    </location>
</feature>
<name>A0A9N8DQB3_9STRA</name>
<evidence type="ECO:0000256" key="1">
    <source>
        <dbReference type="ARBA" id="ARBA00001946"/>
    </source>
</evidence>
<dbReference type="PROSITE" id="PS50222">
    <property type="entry name" value="EF_HAND_2"/>
    <property type="match status" value="9"/>
</dbReference>
<keyword evidence="7" id="KW-0106">Calcium</keyword>
<dbReference type="OrthoDB" id="266718at2759"/>
<dbReference type="GO" id="GO:0005509">
    <property type="term" value="F:calcium ion binding"/>
    <property type="evidence" value="ECO:0007669"/>
    <property type="project" value="InterPro"/>
</dbReference>
<dbReference type="PANTHER" id="PTHR24349">
    <property type="entry name" value="SERINE/THREONINE-PROTEIN KINASE"/>
    <property type="match status" value="1"/>
</dbReference>
<dbReference type="InterPro" id="IPR008266">
    <property type="entry name" value="Tyr_kinase_AS"/>
</dbReference>
<evidence type="ECO:0000256" key="2">
    <source>
        <dbReference type="ARBA" id="ARBA00022527"/>
    </source>
</evidence>
<comment type="similarity">
    <text evidence="9">Belongs to the protein kinase superfamily. Ser/Thr protein kinase family. CDPK subfamily.</text>
</comment>
<gene>
    <name evidence="13" type="ORF">SEMRO_212_G088140.1</name>
</gene>
<feature type="domain" description="EF-hand" evidence="12">
    <location>
        <begin position="2111"/>
        <end position="2146"/>
    </location>
</feature>
<dbReference type="EMBL" id="CAICTM010000211">
    <property type="protein sequence ID" value="CAB9504884.1"/>
    <property type="molecule type" value="Genomic_DNA"/>
</dbReference>
<feature type="domain" description="EF-hand" evidence="12">
    <location>
        <begin position="2147"/>
        <end position="2182"/>
    </location>
</feature>
<protein>
    <submittedName>
        <fullName evidence="13">MAP kinase-activated protein kinase 2</fullName>
    </submittedName>
</protein>
<keyword evidence="14" id="KW-1185">Reference proteome</keyword>
<organism evidence="13 14">
    <name type="scientific">Seminavis robusta</name>
    <dbReference type="NCBI Taxonomy" id="568900"/>
    <lineage>
        <taxon>Eukaryota</taxon>
        <taxon>Sar</taxon>
        <taxon>Stramenopiles</taxon>
        <taxon>Ochrophyta</taxon>
        <taxon>Bacillariophyta</taxon>
        <taxon>Bacillariophyceae</taxon>
        <taxon>Bacillariophycidae</taxon>
        <taxon>Naviculales</taxon>
        <taxon>Naviculaceae</taxon>
        <taxon>Seminavis</taxon>
    </lineage>
</organism>
<dbReference type="SUPFAM" id="SSF47473">
    <property type="entry name" value="EF-hand"/>
    <property type="match status" value="4"/>
</dbReference>
<keyword evidence="3" id="KW-0808">Transferase</keyword>
<feature type="domain" description="Protein kinase" evidence="11">
    <location>
        <begin position="1766"/>
        <end position="2020"/>
    </location>
</feature>
<dbReference type="Gene3D" id="3.30.200.20">
    <property type="entry name" value="Phosphorylase Kinase, domain 1"/>
    <property type="match status" value="3"/>
</dbReference>
<dbReference type="InterPro" id="IPR002048">
    <property type="entry name" value="EF_hand_dom"/>
</dbReference>
<keyword evidence="4" id="KW-0677">Repeat</keyword>
<keyword evidence="6 13" id="KW-0418">Kinase</keyword>
<comment type="cofactor">
    <cofactor evidence="1">
        <name>Mg(2+)</name>
        <dbReference type="ChEBI" id="CHEBI:18420"/>
    </cofactor>
</comment>
<feature type="domain" description="Protein kinase" evidence="11">
    <location>
        <begin position="1295"/>
        <end position="1547"/>
    </location>
</feature>
<feature type="compositionally biased region" description="Polar residues" evidence="10">
    <location>
        <begin position="137"/>
        <end position="156"/>
    </location>
</feature>
<dbReference type="GO" id="GO:0005524">
    <property type="term" value="F:ATP binding"/>
    <property type="evidence" value="ECO:0007669"/>
    <property type="project" value="UniProtKB-KW"/>
</dbReference>
<reference evidence="13" key="1">
    <citation type="submission" date="2020-06" db="EMBL/GenBank/DDBJ databases">
        <authorList>
            <consortium name="Plant Systems Biology data submission"/>
        </authorList>
    </citation>
    <scope>NUCLEOTIDE SEQUENCE</scope>
    <source>
        <strain evidence="13">D6</strain>
    </source>
</reference>
<feature type="compositionally biased region" description="Polar residues" evidence="10">
    <location>
        <begin position="1"/>
        <end position="16"/>
    </location>
</feature>
<dbReference type="PROSITE" id="PS50011">
    <property type="entry name" value="PROTEIN_KINASE_DOM"/>
    <property type="match status" value="4"/>
</dbReference>
<feature type="compositionally biased region" description="Low complexity" evidence="10">
    <location>
        <begin position="49"/>
        <end position="60"/>
    </location>
</feature>
<evidence type="ECO:0000259" key="12">
    <source>
        <dbReference type="PROSITE" id="PS50222"/>
    </source>
</evidence>
<dbReference type="PROSITE" id="PS00109">
    <property type="entry name" value="PROTEIN_KINASE_TYR"/>
    <property type="match status" value="1"/>
</dbReference>
<dbReference type="CDD" id="cd00051">
    <property type="entry name" value="EFh"/>
    <property type="match status" value="1"/>
</dbReference>
<feature type="domain" description="EF-hand" evidence="12">
    <location>
        <begin position="542"/>
        <end position="577"/>
    </location>
</feature>
<dbReference type="SUPFAM" id="SSF56112">
    <property type="entry name" value="Protein kinase-like (PK-like)"/>
    <property type="match status" value="4"/>
</dbReference>
<dbReference type="Proteomes" id="UP001153069">
    <property type="component" value="Unassembled WGS sequence"/>
</dbReference>
<keyword evidence="2" id="KW-0723">Serine/threonine-protein kinase</keyword>
<feature type="compositionally biased region" description="Basic and acidic residues" evidence="10">
    <location>
        <begin position="104"/>
        <end position="129"/>
    </location>
</feature>
<feature type="domain" description="EF-hand" evidence="12">
    <location>
        <begin position="579"/>
        <end position="614"/>
    </location>
</feature>
<feature type="domain" description="EF-hand" evidence="12">
    <location>
        <begin position="1663"/>
        <end position="1698"/>
    </location>
</feature>
<dbReference type="InterPro" id="IPR018247">
    <property type="entry name" value="EF_Hand_1_Ca_BS"/>
</dbReference>
<dbReference type="InterPro" id="IPR050205">
    <property type="entry name" value="CDPK_Ser/Thr_kinases"/>
</dbReference>
<feature type="domain" description="EF-hand" evidence="12">
    <location>
        <begin position="2074"/>
        <end position="2109"/>
    </location>
</feature>